<reference evidence="2" key="2">
    <citation type="submission" date="2020-11" db="EMBL/GenBank/DDBJ databases">
        <authorList>
            <person name="McCartney M.A."/>
            <person name="Auch B."/>
            <person name="Kono T."/>
            <person name="Mallez S."/>
            <person name="Becker A."/>
            <person name="Gohl D.M."/>
            <person name="Silverstein K.A.T."/>
            <person name="Koren S."/>
            <person name="Bechman K.B."/>
            <person name="Herman A."/>
            <person name="Abrahante J.E."/>
            <person name="Garbe J."/>
        </authorList>
    </citation>
    <scope>NUCLEOTIDE SEQUENCE</scope>
    <source>
        <strain evidence="2">Duluth1</strain>
        <tissue evidence="2">Whole animal</tissue>
    </source>
</reference>
<evidence type="ECO:0000313" key="3">
    <source>
        <dbReference type="Proteomes" id="UP000828390"/>
    </source>
</evidence>
<name>A0A9D4FVN1_DREPO</name>
<keyword evidence="3" id="KW-1185">Reference proteome</keyword>
<proteinExistence type="predicted"/>
<comment type="caution">
    <text evidence="2">The sequence shown here is derived from an EMBL/GenBank/DDBJ whole genome shotgun (WGS) entry which is preliminary data.</text>
</comment>
<gene>
    <name evidence="2" type="ORF">DPMN_132193</name>
</gene>
<dbReference type="Proteomes" id="UP000828390">
    <property type="component" value="Unassembled WGS sequence"/>
</dbReference>
<dbReference type="AlphaFoldDB" id="A0A9D4FVN1"/>
<feature type="chain" id="PRO_5039732327" evidence="1">
    <location>
        <begin position="17"/>
        <end position="76"/>
    </location>
</feature>
<protein>
    <submittedName>
        <fullName evidence="2">Uncharacterized protein</fullName>
    </submittedName>
</protein>
<reference evidence="2" key="1">
    <citation type="journal article" date="2019" name="bioRxiv">
        <title>The Genome of the Zebra Mussel, Dreissena polymorpha: A Resource for Invasive Species Research.</title>
        <authorList>
            <person name="McCartney M.A."/>
            <person name="Auch B."/>
            <person name="Kono T."/>
            <person name="Mallez S."/>
            <person name="Zhang Y."/>
            <person name="Obille A."/>
            <person name="Becker A."/>
            <person name="Abrahante J.E."/>
            <person name="Garbe J."/>
            <person name="Badalamenti J.P."/>
            <person name="Herman A."/>
            <person name="Mangelson H."/>
            <person name="Liachko I."/>
            <person name="Sullivan S."/>
            <person name="Sone E.D."/>
            <person name="Koren S."/>
            <person name="Silverstein K.A.T."/>
            <person name="Beckman K.B."/>
            <person name="Gohl D.M."/>
        </authorList>
    </citation>
    <scope>NUCLEOTIDE SEQUENCE</scope>
    <source>
        <strain evidence="2">Duluth1</strain>
        <tissue evidence="2">Whole animal</tissue>
    </source>
</reference>
<organism evidence="2 3">
    <name type="scientific">Dreissena polymorpha</name>
    <name type="common">Zebra mussel</name>
    <name type="synonym">Mytilus polymorpha</name>
    <dbReference type="NCBI Taxonomy" id="45954"/>
    <lineage>
        <taxon>Eukaryota</taxon>
        <taxon>Metazoa</taxon>
        <taxon>Spiralia</taxon>
        <taxon>Lophotrochozoa</taxon>
        <taxon>Mollusca</taxon>
        <taxon>Bivalvia</taxon>
        <taxon>Autobranchia</taxon>
        <taxon>Heteroconchia</taxon>
        <taxon>Euheterodonta</taxon>
        <taxon>Imparidentia</taxon>
        <taxon>Neoheterodontei</taxon>
        <taxon>Myida</taxon>
        <taxon>Dreissenoidea</taxon>
        <taxon>Dreissenidae</taxon>
        <taxon>Dreissena</taxon>
    </lineage>
</organism>
<feature type="signal peptide" evidence="1">
    <location>
        <begin position="1"/>
        <end position="16"/>
    </location>
</feature>
<keyword evidence="1" id="KW-0732">Signal</keyword>
<dbReference type="EMBL" id="JAIWYP010000006">
    <property type="protein sequence ID" value="KAH3803921.1"/>
    <property type="molecule type" value="Genomic_DNA"/>
</dbReference>
<sequence>MLYVLILAFLITCVSCGEKNALGLSARTKEDSEPLDHSRRVVHVVGVGAVVGAISVISGGRTMGWWKRGSTDVSLN</sequence>
<evidence type="ECO:0000313" key="2">
    <source>
        <dbReference type="EMBL" id="KAH3803921.1"/>
    </source>
</evidence>
<accession>A0A9D4FVN1</accession>
<evidence type="ECO:0000256" key="1">
    <source>
        <dbReference type="SAM" id="SignalP"/>
    </source>
</evidence>